<keyword evidence="3" id="KW-1185">Reference proteome</keyword>
<reference evidence="2" key="1">
    <citation type="journal article" date="2023" name="Plant J.">
        <title>The genome of the king protea, Protea cynaroides.</title>
        <authorList>
            <person name="Chang J."/>
            <person name="Duong T.A."/>
            <person name="Schoeman C."/>
            <person name="Ma X."/>
            <person name="Roodt D."/>
            <person name="Barker N."/>
            <person name="Li Z."/>
            <person name="Van de Peer Y."/>
            <person name="Mizrachi E."/>
        </authorList>
    </citation>
    <scope>NUCLEOTIDE SEQUENCE</scope>
    <source>
        <tissue evidence="2">Young leaves</tissue>
    </source>
</reference>
<name>A0A9Q0K5N5_9MAGN</name>
<feature type="transmembrane region" description="Helical" evidence="1">
    <location>
        <begin position="48"/>
        <end position="70"/>
    </location>
</feature>
<comment type="caution">
    <text evidence="2">The sequence shown here is derived from an EMBL/GenBank/DDBJ whole genome shotgun (WGS) entry which is preliminary data.</text>
</comment>
<proteinExistence type="predicted"/>
<keyword evidence="1" id="KW-0472">Membrane</keyword>
<sequence length="101" mass="11042">MTLVMEISKDGIPPVFGNSINLPFTCFSPSQALIIATKSSSISSDSFIVFRCFLAFSSSPHLISLIGVLLRTNEKRRNNIQGENESANENCQLNLSSFVAK</sequence>
<dbReference type="AlphaFoldDB" id="A0A9Q0K5N5"/>
<organism evidence="2 3">
    <name type="scientific">Protea cynaroides</name>
    <dbReference type="NCBI Taxonomy" id="273540"/>
    <lineage>
        <taxon>Eukaryota</taxon>
        <taxon>Viridiplantae</taxon>
        <taxon>Streptophyta</taxon>
        <taxon>Embryophyta</taxon>
        <taxon>Tracheophyta</taxon>
        <taxon>Spermatophyta</taxon>
        <taxon>Magnoliopsida</taxon>
        <taxon>Proteales</taxon>
        <taxon>Proteaceae</taxon>
        <taxon>Protea</taxon>
    </lineage>
</organism>
<accession>A0A9Q0K5N5</accession>
<keyword evidence="1" id="KW-1133">Transmembrane helix</keyword>
<protein>
    <submittedName>
        <fullName evidence="2">Uncharacterized protein</fullName>
    </submittedName>
</protein>
<evidence type="ECO:0000313" key="2">
    <source>
        <dbReference type="EMBL" id="KAJ4962930.1"/>
    </source>
</evidence>
<evidence type="ECO:0000256" key="1">
    <source>
        <dbReference type="SAM" id="Phobius"/>
    </source>
</evidence>
<keyword evidence="1" id="KW-0812">Transmembrane</keyword>
<evidence type="ECO:0000313" key="3">
    <source>
        <dbReference type="Proteomes" id="UP001141806"/>
    </source>
</evidence>
<dbReference type="EMBL" id="JAMYWD010000008">
    <property type="protein sequence ID" value="KAJ4962930.1"/>
    <property type="molecule type" value="Genomic_DNA"/>
</dbReference>
<dbReference type="Proteomes" id="UP001141806">
    <property type="component" value="Unassembled WGS sequence"/>
</dbReference>
<gene>
    <name evidence="2" type="ORF">NE237_022869</name>
</gene>